<feature type="repeat" description="TPR" evidence="3">
    <location>
        <begin position="171"/>
        <end position="204"/>
    </location>
</feature>
<evidence type="ECO:0008006" key="6">
    <source>
        <dbReference type="Google" id="ProtNLM"/>
    </source>
</evidence>
<feature type="repeat" description="TPR" evidence="3">
    <location>
        <begin position="535"/>
        <end position="568"/>
    </location>
</feature>
<reference evidence="5" key="1">
    <citation type="submission" date="2017-04" db="EMBL/GenBank/DDBJ databases">
        <title>Function of individual gut microbiota members based on whole genome sequencing of pure cultures obtained from chicken caecum.</title>
        <authorList>
            <person name="Medvecky M."/>
            <person name="Cejkova D."/>
            <person name="Polansky O."/>
            <person name="Karasova D."/>
            <person name="Kubasova T."/>
            <person name="Cizek A."/>
            <person name="Rychlik I."/>
        </authorList>
    </citation>
    <scope>NUCLEOTIDE SEQUENCE [LARGE SCALE GENOMIC DNA]</scope>
    <source>
        <strain evidence="5">An273</strain>
    </source>
</reference>
<evidence type="ECO:0000313" key="4">
    <source>
        <dbReference type="EMBL" id="OUO57047.1"/>
    </source>
</evidence>
<feature type="repeat" description="TPR" evidence="3">
    <location>
        <begin position="137"/>
        <end position="170"/>
    </location>
</feature>
<dbReference type="Gene3D" id="1.25.40.10">
    <property type="entry name" value="Tetratricopeptide repeat domain"/>
    <property type="match status" value="4"/>
</dbReference>
<dbReference type="InterPro" id="IPR050498">
    <property type="entry name" value="Ycf3"/>
</dbReference>
<dbReference type="InterPro" id="IPR019734">
    <property type="entry name" value="TPR_rpt"/>
</dbReference>
<comment type="caution">
    <text evidence="4">The sequence shown here is derived from an EMBL/GenBank/DDBJ whole genome shotgun (WGS) entry which is preliminary data.</text>
</comment>
<dbReference type="Pfam" id="PF14559">
    <property type="entry name" value="TPR_19"/>
    <property type="match status" value="1"/>
</dbReference>
<evidence type="ECO:0000313" key="5">
    <source>
        <dbReference type="Proteomes" id="UP000196368"/>
    </source>
</evidence>
<dbReference type="InterPro" id="IPR011990">
    <property type="entry name" value="TPR-like_helical_dom_sf"/>
</dbReference>
<dbReference type="PROSITE" id="PS50005">
    <property type="entry name" value="TPR"/>
    <property type="match status" value="6"/>
</dbReference>
<dbReference type="SUPFAM" id="SSF48452">
    <property type="entry name" value="TPR-like"/>
    <property type="match status" value="1"/>
</dbReference>
<dbReference type="PANTHER" id="PTHR44858:SF1">
    <property type="entry name" value="UDP-N-ACETYLGLUCOSAMINE--PEPTIDE N-ACETYLGLUCOSAMINYLTRANSFERASE SPINDLY-RELATED"/>
    <property type="match status" value="1"/>
</dbReference>
<sequence>MPCLPRPSVFIYHIHMNWKRTLALLVGMEMLFGAHPPGAGAFFPFSFRKQELKTDYSQTVWDRIMLEQSVTDMRRGMGEMAQARYKDASNSFAKAVIKNSKDPLPYLLLGASLYWMGQVDSAESEYQEALRLDPSNAMAYQLLGIASGWKGDVPQAQEYFLKANALDPNKADTHMNLGSTYAVQLNLDKALEHFRRAAELSPREPLYHYQLGTLYEALGRDEQAEKSFKKALKLFPYYEDAQLSLGALYEKLNRPQDALKYYKKAVRTKPGDYVARLRYASLLMRQGEADKAREVLEEAFSITRFKADGLALNAVYRASGRGAEAFREEIRQFQNSLEKVSPSKTVNIEVSLEYNPVSSPQNASDSRRGNTFEQAYQRLRADGNLAGASASRTFKRIFSLPAGSSQERAEQIEQFVAGLEQTLAQAGEGYNINLSLQGRTPDYASPSALTQDNTTAPKAVYDPRIVGNDMGLWVMGRTWLAFVDDAEEELADYAPQCPADGLCRLLQGVAALARGDAALAADAFEQAGKQAPQDALAWLGLGTAAVVAGDDAAAQNYYRQALKADPKNKIAKRNLKILAD</sequence>
<organism evidence="4 5">
    <name type="scientific">Candidatus Avelusimicrobium gallicola</name>
    <dbReference type="NCBI Taxonomy" id="2562704"/>
    <lineage>
        <taxon>Bacteria</taxon>
        <taxon>Pseudomonadati</taxon>
        <taxon>Elusimicrobiota</taxon>
        <taxon>Elusimicrobia</taxon>
        <taxon>Elusimicrobiales</taxon>
        <taxon>Elusimicrobiaceae</taxon>
        <taxon>Candidatus Avelusimicrobium</taxon>
    </lineage>
</organism>
<dbReference type="EMBL" id="NFJD01000002">
    <property type="protein sequence ID" value="OUO57047.1"/>
    <property type="molecule type" value="Genomic_DNA"/>
</dbReference>
<dbReference type="Pfam" id="PF13424">
    <property type="entry name" value="TPR_12"/>
    <property type="match status" value="1"/>
</dbReference>
<name>A0A1Y4DD93_9BACT</name>
<proteinExistence type="predicted"/>
<dbReference type="PROSITE" id="PS50293">
    <property type="entry name" value="TPR_REGION"/>
    <property type="match status" value="2"/>
</dbReference>
<feature type="repeat" description="TPR" evidence="3">
    <location>
        <begin position="103"/>
        <end position="136"/>
    </location>
</feature>
<dbReference type="Proteomes" id="UP000196368">
    <property type="component" value="Unassembled WGS sequence"/>
</dbReference>
<gene>
    <name evidence="4" type="ORF">B5F75_04155</name>
</gene>
<dbReference type="Pfam" id="PF13432">
    <property type="entry name" value="TPR_16"/>
    <property type="match status" value="2"/>
</dbReference>
<evidence type="ECO:0000256" key="1">
    <source>
        <dbReference type="ARBA" id="ARBA00022737"/>
    </source>
</evidence>
<dbReference type="SMART" id="SM00028">
    <property type="entry name" value="TPR"/>
    <property type="match status" value="8"/>
</dbReference>
<accession>A0A1Y4DD93</accession>
<keyword evidence="5" id="KW-1185">Reference proteome</keyword>
<keyword evidence="2 3" id="KW-0802">TPR repeat</keyword>
<dbReference type="PANTHER" id="PTHR44858">
    <property type="entry name" value="TETRATRICOPEPTIDE REPEAT PROTEIN 6"/>
    <property type="match status" value="1"/>
</dbReference>
<dbReference type="AlphaFoldDB" id="A0A1Y4DD93"/>
<protein>
    <recommendedName>
        <fullName evidence="6">UDP-N-acetylglucosamine--peptide N-acetylglucosaminyltransferase SPINDLY</fullName>
    </recommendedName>
</protein>
<dbReference type="SUPFAM" id="SSF81901">
    <property type="entry name" value="HCP-like"/>
    <property type="match status" value="1"/>
</dbReference>
<feature type="repeat" description="TPR" evidence="3">
    <location>
        <begin position="239"/>
        <end position="272"/>
    </location>
</feature>
<feature type="repeat" description="TPR" evidence="3">
    <location>
        <begin position="205"/>
        <end position="238"/>
    </location>
</feature>
<keyword evidence="1" id="KW-0677">Repeat</keyword>
<evidence type="ECO:0000256" key="3">
    <source>
        <dbReference type="PROSITE-ProRule" id="PRU00339"/>
    </source>
</evidence>
<evidence type="ECO:0000256" key="2">
    <source>
        <dbReference type="ARBA" id="ARBA00022803"/>
    </source>
</evidence>